<dbReference type="AlphaFoldDB" id="A0A1R1PLL6"/>
<dbReference type="InterPro" id="IPR038765">
    <property type="entry name" value="Papain-like_cys_pep_sf"/>
</dbReference>
<reference evidence="3" key="1">
    <citation type="submission" date="2017-01" db="EMBL/GenBank/DDBJ databases">
        <authorList>
            <person name="Wang Y."/>
            <person name="White M."/>
            <person name="Kvist S."/>
            <person name="Moncalvo J.-M."/>
        </authorList>
    </citation>
    <scope>NUCLEOTIDE SEQUENCE [LARGE SCALE GENOMIC DNA]</scope>
    <source>
        <strain evidence="3">COL-18-3</strain>
    </source>
</reference>
<evidence type="ECO:0000313" key="3">
    <source>
        <dbReference type="Proteomes" id="UP000188320"/>
    </source>
</evidence>
<proteinExistence type="predicted"/>
<name>A0A1R1PLL6_ZANCU</name>
<feature type="compositionally biased region" description="Polar residues" evidence="1">
    <location>
        <begin position="241"/>
        <end position="256"/>
    </location>
</feature>
<evidence type="ECO:0000313" key="2">
    <source>
        <dbReference type="EMBL" id="OMH81868.1"/>
    </source>
</evidence>
<feature type="region of interest" description="Disordered" evidence="1">
    <location>
        <begin position="162"/>
        <end position="326"/>
    </location>
</feature>
<dbReference type="Proteomes" id="UP000188320">
    <property type="component" value="Unassembled WGS sequence"/>
</dbReference>
<feature type="compositionally biased region" description="Polar residues" evidence="1">
    <location>
        <begin position="265"/>
        <end position="274"/>
    </location>
</feature>
<keyword evidence="3" id="KW-1185">Reference proteome</keyword>
<gene>
    <name evidence="2" type="ORF">AX774_g4666</name>
</gene>
<dbReference type="Gene3D" id="3.90.70.80">
    <property type="match status" value="1"/>
</dbReference>
<comment type="caution">
    <text evidence="2">The sequence shown here is derived from an EMBL/GenBank/DDBJ whole genome shotgun (WGS) entry which is preliminary data.</text>
</comment>
<accession>A0A1R1PLL6</accession>
<feature type="compositionally biased region" description="Basic and acidic residues" evidence="1">
    <location>
        <begin position="197"/>
        <end position="232"/>
    </location>
</feature>
<evidence type="ECO:0000256" key="1">
    <source>
        <dbReference type="SAM" id="MobiDB-lite"/>
    </source>
</evidence>
<dbReference type="SUPFAM" id="SSF54001">
    <property type="entry name" value="Cysteine proteinases"/>
    <property type="match status" value="1"/>
</dbReference>
<feature type="compositionally biased region" description="Basic and acidic residues" evidence="1">
    <location>
        <begin position="305"/>
        <end position="317"/>
    </location>
</feature>
<protein>
    <submittedName>
        <fullName evidence="2">OTU domain-containing protein 3</fullName>
    </submittedName>
</protein>
<sequence length="326" mass="36357">MKKRGVYGGNLELVAFARCFDVDIKVYQAGGTVFLIDGSSNGGNGGSGTNRLAKRRQLHIAYHDYEHYSSIREKEDTGDGIPEFKNESMSMNQQFSSSGGGGSINMMLLSEENRKKMKSKVKIVIQATDLTSEEVATNLLIKHNWDVDSVIDEVYMSSISNENGIAGEKNEHEEELEPESEQHQKNENQGSGIGDKVGLDADIDKKNPKKSDSKEKEKEKERAIVTEKGMRRQKDKKNKTAKTIQEPTNTEGANVKNNKKEHTAQGHQSGYVSNRQKKIEAKRRQKEQSRIKKTQGKKNTALDGMRADKGGEKESDVTGKLTLLHI</sequence>
<feature type="compositionally biased region" description="Basic residues" evidence="1">
    <location>
        <begin position="280"/>
        <end position="296"/>
    </location>
</feature>
<organism evidence="2 3">
    <name type="scientific">Zancudomyces culisetae</name>
    <name type="common">Gut fungus</name>
    <name type="synonym">Smittium culisetae</name>
    <dbReference type="NCBI Taxonomy" id="1213189"/>
    <lineage>
        <taxon>Eukaryota</taxon>
        <taxon>Fungi</taxon>
        <taxon>Fungi incertae sedis</taxon>
        <taxon>Zoopagomycota</taxon>
        <taxon>Kickxellomycotina</taxon>
        <taxon>Harpellomycetes</taxon>
        <taxon>Harpellales</taxon>
        <taxon>Legeriomycetaceae</taxon>
        <taxon>Zancudomyces</taxon>
    </lineage>
</organism>
<dbReference type="EMBL" id="LSSK01000800">
    <property type="protein sequence ID" value="OMH81868.1"/>
    <property type="molecule type" value="Genomic_DNA"/>
</dbReference>
<dbReference type="OrthoDB" id="415023at2759"/>